<dbReference type="GeneID" id="106819872"/>
<name>A0ABM1F660_PRICU</name>
<accession>A0ABM1F660</accession>
<evidence type="ECO:0000256" key="1">
    <source>
        <dbReference type="SAM" id="MobiDB-lite"/>
    </source>
</evidence>
<feature type="compositionally biased region" description="Polar residues" evidence="1">
    <location>
        <begin position="1"/>
        <end position="10"/>
    </location>
</feature>
<dbReference type="PANTHER" id="PTHR13950">
    <property type="entry name" value="RABCONNECTIN-RELATED"/>
    <property type="match status" value="1"/>
</dbReference>
<protein>
    <submittedName>
        <fullName evidence="3">DmX-like protein 1</fullName>
    </submittedName>
</protein>
<dbReference type="PANTHER" id="PTHR13950:SF9">
    <property type="entry name" value="RABCONNECTIN-3A"/>
    <property type="match status" value="1"/>
</dbReference>
<sequence length="262" mass="28489">MSSRTNSVLKLSSMVGSSSGSSGGDARRKKRCGGGDDAGAGRLAASQDRGLFEAARLASPVLPQYHPKQLMELLNCGKIRRVKAILAHLVRCISGGQATPGYNSDIEDETQLDRQRTFTKSRTLSLAGSPSDAGPGFADLEQQHGDYVEIASVPPLPLFALLAADTETKDTLMQQQNEDSTHAGTDTANLFELATMAAGVAGRRRQRSSSRSPEPRRLQVVLTPIRRLQDDLTDTEATTDCRCRTDRYRRRLQVRLTDTETA</sequence>
<feature type="non-terminal residue" evidence="3">
    <location>
        <position position="262"/>
    </location>
</feature>
<proteinExistence type="predicted"/>
<keyword evidence="2" id="KW-1185">Reference proteome</keyword>
<dbReference type="RefSeq" id="XP_014679931.1">
    <property type="nucleotide sequence ID" value="XM_014824445.1"/>
</dbReference>
<evidence type="ECO:0000313" key="2">
    <source>
        <dbReference type="Proteomes" id="UP000695022"/>
    </source>
</evidence>
<feature type="region of interest" description="Disordered" evidence="1">
    <location>
        <begin position="199"/>
        <end position="218"/>
    </location>
</feature>
<evidence type="ECO:0000313" key="3">
    <source>
        <dbReference type="RefSeq" id="XP_014679931.1"/>
    </source>
</evidence>
<gene>
    <name evidence="3" type="primary">LOC106819872</name>
</gene>
<reference evidence="3" key="1">
    <citation type="submission" date="2025-08" db="UniProtKB">
        <authorList>
            <consortium name="RefSeq"/>
        </authorList>
    </citation>
    <scope>IDENTIFICATION</scope>
</reference>
<dbReference type="Proteomes" id="UP000695022">
    <property type="component" value="Unplaced"/>
</dbReference>
<organism evidence="2 3">
    <name type="scientific">Priapulus caudatus</name>
    <name type="common">Priapulid worm</name>
    <dbReference type="NCBI Taxonomy" id="37621"/>
    <lineage>
        <taxon>Eukaryota</taxon>
        <taxon>Metazoa</taxon>
        <taxon>Ecdysozoa</taxon>
        <taxon>Scalidophora</taxon>
        <taxon>Priapulida</taxon>
        <taxon>Priapulimorpha</taxon>
        <taxon>Priapulimorphida</taxon>
        <taxon>Priapulidae</taxon>
        <taxon>Priapulus</taxon>
    </lineage>
</organism>
<dbReference type="InterPro" id="IPR052208">
    <property type="entry name" value="DmX-like/RAVE_component"/>
</dbReference>
<feature type="region of interest" description="Disordered" evidence="1">
    <location>
        <begin position="1"/>
        <end position="40"/>
    </location>
</feature>